<name>A0A017SCJ2_ASPRC</name>
<feature type="transmembrane region" description="Helical" evidence="1">
    <location>
        <begin position="86"/>
        <end position="109"/>
    </location>
</feature>
<dbReference type="AlphaFoldDB" id="A0A017SCJ2"/>
<evidence type="ECO:0000313" key="2">
    <source>
        <dbReference type="EMBL" id="EYE94496.1"/>
    </source>
</evidence>
<gene>
    <name evidence="2" type="ORF">EURHEDRAFT_93672</name>
</gene>
<organism evidence="2 3">
    <name type="scientific">Aspergillus ruber (strain CBS 135680)</name>
    <dbReference type="NCBI Taxonomy" id="1388766"/>
    <lineage>
        <taxon>Eukaryota</taxon>
        <taxon>Fungi</taxon>
        <taxon>Dikarya</taxon>
        <taxon>Ascomycota</taxon>
        <taxon>Pezizomycotina</taxon>
        <taxon>Eurotiomycetes</taxon>
        <taxon>Eurotiomycetidae</taxon>
        <taxon>Eurotiales</taxon>
        <taxon>Aspergillaceae</taxon>
        <taxon>Aspergillus</taxon>
        <taxon>Aspergillus subgen. Aspergillus</taxon>
    </lineage>
</organism>
<proteinExistence type="predicted"/>
<dbReference type="HOGENOM" id="CLU_2096399_0_0_1"/>
<reference evidence="3" key="1">
    <citation type="journal article" date="2014" name="Nat. Commun.">
        <title>Genomic adaptations of the halophilic Dead Sea filamentous fungus Eurotium rubrum.</title>
        <authorList>
            <person name="Kis-Papo T."/>
            <person name="Weig A.R."/>
            <person name="Riley R."/>
            <person name="Persoh D."/>
            <person name="Salamov A."/>
            <person name="Sun H."/>
            <person name="Lipzen A."/>
            <person name="Wasser S.P."/>
            <person name="Rambold G."/>
            <person name="Grigoriev I.V."/>
            <person name="Nevo E."/>
        </authorList>
    </citation>
    <scope>NUCLEOTIDE SEQUENCE [LARGE SCALE GENOMIC DNA]</scope>
    <source>
        <strain evidence="3">CBS 135680</strain>
    </source>
</reference>
<accession>A0A017SCJ2</accession>
<keyword evidence="1" id="KW-1133">Transmembrane helix</keyword>
<dbReference type="Proteomes" id="UP000019804">
    <property type="component" value="Unassembled WGS sequence"/>
</dbReference>
<sequence length="116" mass="13243">MLAVRDALAGIRLILRYILNKSHLEYPYLSFCPSVVFLFAFRLAIRIRNQLEPHAMNLSGCFASASSRVVQLPFSGRGFTLLVTSAVFYFFTYFLYIPFPGLLALFLFLPIHSSRL</sequence>
<dbReference type="RefSeq" id="XP_040638184.1">
    <property type="nucleotide sequence ID" value="XM_040787698.1"/>
</dbReference>
<keyword evidence="1" id="KW-0812">Transmembrane</keyword>
<dbReference type="GeneID" id="63702822"/>
<feature type="transmembrane region" description="Helical" evidence="1">
    <location>
        <begin position="26"/>
        <end position="45"/>
    </location>
</feature>
<protein>
    <submittedName>
        <fullName evidence="2">Uncharacterized protein</fullName>
    </submittedName>
</protein>
<keyword evidence="1" id="KW-0472">Membrane</keyword>
<dbReference type="EMBL" id="KK088426">
    <property type="protein sequence ID" value="EYE94496.1"/>
    <property type="molecule type" value="Genomic_DNA"/>
</dbReference>
<keyword evidence="3" id="KW-1185">Reference proteome</keyword>
<evidence type="ECO:0000313" key="3">
    <source>
        <dbReference type="Proteomes" id="UP000019804"/>
    </source>
</evidence>
<evidence type="ECO:0000256" key="1">
    <source>
        <dbReference type="SAM" id="Phobius"/>
    </source>
</evidence>